<organism evidence="1 2">
    <name type="scientific">Romanomermis culicivorax</name>
    <name type="common">Nematode worm</name>
    <dbReference type="NCBI Taxonomy" id="13658"/>
    <lineage>
        <taxon>Eukaryota</taxon>
        <taxon>Metazoa</taxon>
        <taxon>Ecdysozoa</taxon>
        <taxon>Nematoda</taxon>
        <taxon>Enoplea</taxon>
        <taxon>Dorylaimia</taxon>
        <taxon>Mermithida</taxon>
        <taxon>Mermithoidea</taxon>
        <taxon>Mermithidae</taxon>
        <taxon>Romanomermis</taxon>
    </lineage>
</organism>
<proteinExistence type="predicted"/>
<dbReference type="WBParaSite" id="nRc.2.0.1.t06010-RA">
    <property type="protein sequence ID" value="nRc.2.0.1.t06010-RA"/>
    <property type="gene ID" value="nRc.2.0.1.g06010"/>
</dbReference>
<protein>
    <submittedName>
        <fullName evidence="2">Uncharacterized protein</fullName>
    </submittedName>
</protein>
<evidence type="ECO:0000313" key="2">
    <source>
        <dbReference type="WBParaSite" id="nRc.2.0.1.t06010-RA"/>
    </source>
</evidence>
<dbReference type="Proteomes" id="UP000887565">
    <property type="component" value="Unplaced"/>
</dbReference>
<reference evidence="2" key="1">
    <citation type="submission" date="2022-11" db="UniProtKB">
        <authorList>
            <consortium name="WormBaseParasite"/>
        </authorList>
    </citation>
    <scope>IDENTIFICATION</scope>
</reference>
<dbReference type="AlphaFoldDB" id="A0A915HW43"/>
<evidence type="ECO:0000313" key="1">
    <source>
        <dbReference type="Proteomes" id="UP000887565"/>
    </source>
</evidence>
<accession>A0A915HW43</accession>
<name>A0A915HW43_ROMCU</name>
<sequence length="59" mass="7024">MSNNTVVVWKEMKLYRSKYIEVIYIFIPFDRLEIATVTKKMTTKRSIEKMATTMPTMDT</sequence>
<keyword evidence="1" id="KW-1185">Reference proteome</keyword>